<gene>
    <name evidence="2" type="ORF">S12H4_51438</name>
</gene>
<feature type="non-terminal residue" evidence="2">
    <location>
        <position position="70"/>
    </location>
</feature>
<reference evidence="2" key="1">
    <citation type="journal article" date="2014" name="Front. Microbiol.">
        <title>High frequency of phylogenetically diverse reductive dehalogenase-homologous genes in deep subseafloor sedimentary metagenomes.</title>
        <authorList>
            <person name="Kawai M."/>
            <person name="Futagami T."/>
            <person name="Toyoda A."/>
            <person name="Takaki Y."/>
            <person name="Nishi S."/>
            <person name="Hori S."/>
            <person name="Arai W."/>
            <person name="Tsubouchi T."/>
            <person name="Morono Y."/>
            <person name="Uchiyama I."/>
            <person name="Ito T."/>
            <person name="Fujiyama A."/>
            <person name="Inagaki F."/>
            <person name="Takami H."/>
        </authorList>
    </citation>
    <scope>NUCLEOTIDE SEQUENCE</scope>
    <source>
        <strain evidence="2">Expedition CK06-06</strain>
    </source>
</reference>
<proteinExistence type="predicted"/>
<sequence length="70" mass="7378">MASLPFPVHGTITDTDDSNPSGARVVLRDDRTGEKINTTTNASGQYALDAANLASGYMDTDRLTVICAFG</sequence>
<dbReference type="SUPFAM" id="SSF49478">
    <property type="entry name" value="Cna protein B-type domain"/>
    <property type="match status" value="1"/>
</dbReference>
<comment type="caution">
    <text evidence="2">The sequence shown here is derived from an EMBL/GenBank/DDBJ whole genome shotgun (WGS) entry which is preliminary data.</text>
</comment>
<evidence type="ECO:0008006" key="3">
    <source>
        <dbReference type="Google" id="ProtNLM"/>
    </source>
</evidence>
<protein>
    <recommendedName>
        <fullName evidence="3">Carboxypeptidase regulatory-like domain-containing protein</fullName>
    </recommendedName>
</protein>
<accession>X1VGV9</accession>
<evidence type="ECO:0000256" key="1">
    <source>
        <dbReference type="SAM" id="MobiDB-lite"/>
    </source>
</evidence>
<organism evidence="2">
    <name type="scientific">marine sediment metagenome</name>
    <dbReference type="NCBI Taxonomy" id="412755"/>
    <lineage>
        <taxon>unclassified sequences</taxon>
        <taxon>metagenomes</taxon>
        <taxon>ecological metagenomes</taxon>
    </lineage>
</organism>
<name>X1VGV9_9ZZZZ</name>
<feature type="region of interest" description="Disordered" evidence="1">
    <location>
        <begin position="1"/>
        <end position="23"/>
    </location>
</feature>
<dbReference type="EMBL" id="BARW01032508">
    <property type="protein sequence ID" value="GAJ13951.1"/>
    <property type="molecule type" value="Genomic_DNA"/>
</dbReference>
<dbReference type="Pfam" id="PF13620">
    <property type="entry name" value="CarboxypepD_reg"/>
    <property type="match status" value="1"/>
</dbReference>
<evidence type="ECO:0000313" key="2">
    <source>
        <dbReference type="EMBL" id="GAJ13951.1"/>
    </source>
</evidence>
<dbReference type="AlphaFoldDB" id="X1VGV9"/>